<proteinExistence type="predicted"/>
<dbReference type="Proteomes" id="UP000475862">
    <property type="component" value="Unassembled WGS sequence"/>
</dbReference>
<evidence type="ECO:0000313" key="2">
    <source>
        <dbReference type="Proteomes" id="UP000475862"/>
    </source>
</evidence>
<dbReference type="AlphaFoldDB" id="A0A6G0TUT0"/>
<dbReference type="EMBL" id="VYZN01000014">
    <property type="protein sequence ID" value="KAE9539515.1"/>
    <property type="molecule type" value="Genomic_DNA"/>
</dbReference>
<evidence type="ECO:0000313" key="1">
    <source>
        <dbReference type="EMBL" id="KAE9539515.1"/>
    </source>
</evidence>
<reference evidence="1 2" key="1">
    <citation type="submission" date="2019-08" db="EMBL/GenBank/DDBJ databases">
        <title>The genome of the soybean aphid Biotype 1, its phylome, world population structure and adaptation to the North American continent.</title>
        <authorList>
            <person name="Giordano R."/>
            <person name="Donthu R.K."/>
            <person name="Hernandez A.G."/>
            <person name="Wright C.L."/>
            <person name="Zimin A.V."/>
        </authorList>
    </citation>
    <scope>NUCLEOTIDE SEQUENCE [LARGE SCALE GENOMIC DNA]</scope>
    <source>
        <tissue evidence="1">Whole aphids</tissue>
    </source>
</reference>
<comment type="caution">
    <text evidence="1">The sequence shown here is derived from an EMBL/GenBank/DDBJ whole genome shotgun (WGS) entry which is preliminary data.</text>
</comment>
<protein>
    <submittedName>
        <fullName evidence="1">Uncharacterized protein</fullName>
    </submittedName>
</protein>
<name>A0A6G0TUT0_APHGL</name>
<sequence>MFSIYYQHFINIYLCILSIELTETGIEFIDGILVFLFDNNEEEVLCEVGRLKLGDIGILTQISGTKGFGDCGVVNPFEKTTSGFKFRRLFGDVKIEIGLSLGDKMKKENDLGQMMENVQLVHNELHIVDTKNPNIISARVSHRFLKLINICDEMSMTFCITSGSSHINCLSNSSSAIPSYGYCTIYILGST</sequence>
<gene>
    <name evidence="1" type="ORF">AGLY_004767</name>
</gene>
<organism evidence="1 2">
    <name type="scientific">Aphis glycines</name>
    <name type="common">Soybean aphid</name>
    <dbReference type="NCBI Taxonomy" id="307491"/>
    <lineage>
        <taxon>Eukaryota</taxon>
        <taxon>Metazoa</taxon>
        <taxon>Ecdysozoa</taxon>
        <taxon>Arthropoda</taxon>
        <taxon>Hexapoda</taxon>
        <taxon>Insecta</taxon>
        <taxon>Pterygota</taxon>
        <taxon>Neoptera</taxon>
        <taxon>Paraneoptera</taxon>
        <taxon>Hemiptera</taxon>
        <taxon>Sternorrhyncha</taxon>
        <taxon>Aphidomorpha</taxon>
        <taxon>Aphidoidea</taxon>
        <taxon>Aphididae</taxon>
        <taxon>Aphidini</taxon>
        <taxon>Aphis</taxon>
        <taxon>Aphis</taxon>
    </lineage>
</organism>
<keyword evidence="2" id="KW-1185">Reference proteome</keyword>
<accession>A0A6G0TUT0</accession>